<gene>
    <name evidence="1" type="ORF">ABAZ39_21590</name>
    <name evidence="2" type="ORF">C1S70_32150</name>
    <name evidence="3" type="ORF">D3093_20950</name>
</gene>
<reference evidence="3 6" key="3">
    <citation type="submission" date="2018-09" db="EMBL/GenBank/DDBJ databases">
        <title>Whole genome based analysis of evolution and adaptive divergence in Indian and Brazilian strains of Azospirillum brasilense.</title>
        <authorList>
            <person name="Singh C."/>
            <person name="Tripathi A.K."/>
        </authorList>
    </citation>
    <scope>NUCLEOTIDE SEQUENCE [LARGE SCALE GENOMIC DNA]</scope>
    <source>
        <strain evidence="3 6">MTCC4035</strain>
        <plasmid evidence="3 6">p1</plasmid>
    </source>
</reference>
<dbReference type="EMBL" id="CP032322">
    <property type="protein sequence ID" value="QCN97657.1"/>
    <property type="molecule type" value="Genomic_DNA"/>
</dbReference>
<sequence>MTETPMPLDRAAIKNTKSKPLDFAEWRNSVQDAAQLNGLANLSVVTDHHICPQNILLNLRNRAVDASSDGLLINVGTYAVNNGVIAQTPDPQARIEALMERILWAFGNVVPGAENVMRVDDPMDLGGWEAEGALSKALAYANQLKDLLVQLITAPSHVNWQEIANHVDPQGAAMLKAQRSILKWADAWATHPTYRIYIRLTKADTEYCRRNFDSLPGFGAWIHPRHEVLNLIASKLAVWEPTVRNSAGDDQRIAYKAMREDINQSCFNGQDKCHDRWLEHHQMP</sequence>
<dbReference type="KEGG" id="abq:ABAZ39_21590"/>
<reference evidence="1 4" key="1">
    <citation type="journal article" date="2014" name="Genome Announc.">
        <title>Complete Genome Sequence of the Model Rhizosphere Strain Azospirillum brasilense Az39, Successfully Applied in Agriculture.</title>
        <authorList>
            <person name="Rivera D."/>
            <person name="Revale S."/>
            <person name="Molina R."/>
            <person name="Gualpa J."/>
            <person name="Puente M."/>
            <person name="Maroniche G."/>
            <person name="Paris G."/>
            <person name="Baker D."/>
            <person name="Clavijo B."/>
            <person name="McLay K."/>
            <person name="Spaepen S."/>
            <person name="Perticari A."/>
            <person name="Vazquez M."/>
            <person name="Wisniewski-Dye F."/>
            <person name="Watkins C."/>
            <person name="Martinez-Abarca F."/>
            <person name="Vanderleyden J."/>
            <person name="Cassan F."/>
        </authorList>
    </citation>
    <scope>NUCLEOTIDE SEQUENCE [LARGE SCALE GENOMIC DNA]</scope>
    <source>
        <strain evidence="1 4">Az39</strain>
        <plasmid evidence="1">AbAZ39_p1</plasmid>
    </source>
</reference>
<geneLocation type="plasmid" evidence="2">
    <name>p53unnamed</name>
</geneLocation>
<dbReference type="Proteomes" id="UP000027186">
    <property type="component" value="Plasmid AbAZ39_p1"/>
</dbReference>
<evidence type="ECO:0000313" key="6">
    <source>
        <dbReference type="Proteomes" id="UP000298595"/>
    </source>
</evidence>
<evidence type="ECO:0000313" key="1">
    <source>
        <dbReference type="EMBL" id="AIB14504.1"/>
    </source>
</evidence>
<reference evidence="2 5" key="2">
    <citation type="submission" date="2018-01" db="EMBL/GenBank/DDBJ databases">
        <title>Whole genome sequence of Azospirillum brasilense REC3 isolated from strawberry roots.</title>
        <authorList>
            <person name="Fontana C.A."/>
            <person name="Salazar S.M."/>
            <person name="Bassi D."/>
            <person name="Puglisi E."/>
            <person name="Lovaisa N.C."/>
            <person name="Toffoli L.M."/>
            <person name="Pedraza R."/>
            <person name="Cocconcelli P.S."/>
        </authorList>
    </citation>
    <scope>NUCLEOTIDE SEQUENCE [LARGE SCALE GENOMIC DNA]</scope>
    <source>
        <strain evidence="2 5">REC3</strain>
        <plasmid evidence="2">p53unnamed</plasmid>
    </source>
</reference>
<dbReference type="Proteomes" id="UP000236268">
    <property type="component" value="Unassembled WGS sequence"/>
</dbReference>
<organism evidence="2 5">
    <name type="scientific">Azospirillum argentinense</name>
    <dbReference type="NCBI Taxonomy" id="2970906"/>
    <lineage>
        <taxon>Bacteria</taxon>
        <taxon>Pseudomonadati</taxon>
        <taxon>Pseudomonadota</taxon>
        <taxon>Alphaproteobacteria</taxon>
        <taxon>Rhodospirillales</taxon>
        <taxon>Azospirillaceae</taxon>
        <taxon>Azospirillum</taxon>
    </lineage>
</organism>
<evidence type="ECO:0000313" key="3">
    <source>
        <dbReference type="EMBL" id="QCN97657.1"/>
    </source>
</evidence>
<dbReference type="KEGG" id="aare:D3093_20950"/>
<name>A0A2K1FQM6_9PROT</name>
<accession>A0A060DUA2</accession>
<evidence type="ECO:0000313" key="4">
    <source>
        <dbReference type="Proteomes" id="UP000027186"/>
    </source>
</evidence>
<evidence type="ECO:0000313" key="5">
    <source>
        <dbReference type="Proteomes" id="UP000236268"/>
    </source>
</evidence>
<proteinExistence type="predicted"/>
<dbReference type="AlphaFoldDB" id="A0A2K1FQM6"/>
<keyword evidence="2" id="KW-0614">Plasmid</keyword>
<geneLocation type="plasmid" evidence="3 6">
    <name>p1</name>
</geneLocation>
<dbReference type="EMBL" id="CP007794">
    <property type="protein sequence ID" value="AIB14504.1"/>
    <property type="molecule type" value="Genomic_DNA"/>
</dbReference>
<protein>
    <submittedName>
        <fullName evidence="2">Uncharacterized protein</fullName>
    </submittedName>
</protein>
<dbReference type="Proteomes" id="UP000298595">
    <property type="component" value="Plasmid p1"/>
</dbReference>
<geneLocation type="plasmid" evidence="1 4">
    <name>AbAZ39_p1</name>
</geneLocation>
<evidence type="ECO:0000313" key="2">
    <source>
        <dbReference type="EMBL" id="PNQ94837.1"/>
    </source>
</evidence>
<accession>A0A4D8PMD6</accession>
<accession>A0A2K1FQM6</accession>
<dbReference type="EMBL" id="POWG01000076">
    <property type="protein sequence ID" value="PNQ94837.1"/>
    <property type="molecule type" value="Genomic_DNA"/>
</dbReference>